<reference evidence="1 2" key="1">
    <citation type="submission" date="2023-11" db="EMBL/GenBank/DDBJ databases">
        <title>Analysis of the Genomes of Mucilaginibacter gossypii cycad 4 and M. sabulilitoris SNA2: microbes with the potential for plant growth promotion.</title>
        <authorList>
            <person name="Hirsch A.M."/>
            <person name="Humm E."/>
            <person name="Rubbi M."/>
            <person name="Del Vecchio G."/>
            <person name="Ha S.M."/>
            <person name="Pellegrini M."/>
            <person name="Gunsalus R.P."/>
        </authorList>
    </citation>
    <scope>NUCLEOTIDE SEQUENCE [LARGE SCALE GENOMIC DNA]</scope>
    <source>
        <strain evidence="1 2">SNA2</strain>
    </source>
</reference>
<proteinExistence type="predicted"/>
<keyword evidence="2" id="KW-1185">Reference proteome</keyword>
<dbReference type="RefSeq" id="WP_321563789.1">
    <property type="nucleotide sequence ID" value="NZ_CP139558.1"/>
</dbReference>
<dbReference type="InterPro" id="IPR034660">
    <property type="entry name" value="DinB/YfiT-like"/>
</dbReference>
<evidence type="ECO:0000313" key="2">
    <source>
        <dbReference type="Proteomes" id="UP001324380"/>
    </source>
</evidence>
<accession>A0ABZ0TR82</accession>
<sequence>MKTNQSLQVINQVLGFWQTNNNHISALFDKHADETYLERVAPGRNTGMYILGHLIAVSDDIFYTLGLGNTMFPELAKYLGESEANIDHEYSIADLKNKWEAVNKKLMMDFSSQTTDWWLGRHMRVSEADFAADPSRNKLSVLLSRASHESYHGGQLIFLAGRHSA</sequence>
<protein>
    <submittedName>
        <fullName evidence="1">DinB family protein</fullName>
    </submittedName>
</protein>
<dbReference type="SUPFAM" id="SSF109854">
    <property type="entry name" value="DinB/YfiT-like putative metalloenzymes"/>
    <property type="match status" value="1"/>
</dbReference>
<dbReference type="EMBL" id="CP139558">
    <property type="protein sequence ID" value="WPU94673.1"/>
    <property type="molecule type" value="Genomic_DNA"/>
</dbReference>
<name>A0ABZ0TR82_9SPHI</name>
<organism evidence="1 2">
    <name type="scientific">Mucilaginibacter sabulilitoris</name>
    <dbReference type="NCBI Taxonomy" id="1173583"/>
    <lineage>
        <taxon>Bacteria</taxon>
        <taxon>Pseudomonadati</taxon>
        <taxon>Bacteroidota</taxon>
        <taxon>Sphingobacteriia</taxon>
        <taxon>Sphingobacteriales</taxon>
        <taxon>Sphingobacteriaceae</taxon>
        <taxon>Mucilaginibacter</taxon>
    </lineage>
</organism>
<gene>
    <name evidence="1" type="ORF">SNE25_03955</name>
</gene>
<evidence type="ECO:0000313" key="1">
    <source>
        <dbReference type="EMBL" id="WPU94673.1"/>
    </source>
</evidence>
<dbReference type="Gene3D" id="1.20.120.450">
    <property type="entry name" value="dinb family like domain"/>
    <property type="match status" value="1"/>
</dbReference>
<dbReference type="Proteomes" id="UP001324380">
    <property type="component" value="Chromosome"/>
</dbReference>